<protein>
    <recommendedName>
        <fullName evidence="11">xylan 1,4-beta-xylosidase</fullName>
        <ecNumber evidence="11">3.2.1.37</ecNumber>
    </recommendedName>
</protein>
<dbReference type="InterPro" id="IPR044993">
    <property type="entry name" value="BXL"/>
</dbReference>
<dbReference type="GO" id="GO:0046556">
    <property type="term" value="F:alpha-L-arabinofuranosidase activity"/>
    <property type="evidence" value="ECO:0007669"/>
    <property type="project" value="TreeGrafter"/>
</dbReference>
<keyword evidence="9" id="KW-0624">Polysaccharide degradation</keyword>
<feature type="domain" description="Fibronectin type III-like" evidence="13">
    <location>
        <begin position="657"/>
        <end position="728"/>
    </location>
</feature>
<dbReference type="Proteomes" id="UP001301769">
    <property type="component" value="Unassembled WGS sequence"/>
</dbReference>
<feature type="chain" id="PRO_5042959550" description="xylan 1,4-beta-xylosidase" evidence="12">
    <location>
        <begin position="18"/>
        <end position="749"/>
    </location>
</feature>
<keyword evidence="5" id="KW-0378">Hydrolase</keyword>
<dbReference type="PANTHER" id="PTHR42721">
    <property type="entry name" value="SUGAR HYDROLASE-RELATED"/>
    <property type="match status" value="1"/>
</dbReference>
<keyword evidence="4 12" id="KW-0732">Signal</keyword>
<comment type="catalytic activity">
    <reaction evidence="10">
        <text>Hydrolysis of (1-&gt;4)-beta-D-xylans, to remove successive D-xylose residues from the non-reducing termini.</text>
        <dbReference type="EC" id="3.2.1.37"/>
    </reaction>
</comment>
<evidence type="ECO:0000256" key="6">
    <source>
        <dbReference type="ARBA" id="ARBA00023180"/>
    </source>
</evidence>
<evidence type="ECO:0000256" key="4">
    <source>
        <dbReference type="ARBA" id="ARBA00022729"/>
    </source>
</evidence>
<comment type="similarity">
    <text evidence="2">Belongs to the glycosyl hydrolase 3 family.</text>
</comment>
<keyword evidence="6" id="KW-0325">Glycoprotein</keyword>
<evidence type="ECO:0000313" key="14">
    <source>
        <dbReference type="EMBL" id="KAK4214794.1"/>
    </source>
</evidence>
<name>A0AAN7B8Y0_9PEZI</name>
<keyword evidence="7" id="KW-0119">Carbohydrate metabolism</keyword>
<gene>
    <name evidence="14" type="ORF">QBC37DRAFT_460799</name>
</gene>
<evidence type="ECO:0000259" key="13">
    <source>
        <dbReference type="SMART" id="SM01217"/>
    </source>
</evidence>
<accession>A0AAN7B8Y0</accession>
<dbReference type="GO" id="GO:0031222">
    <property type="term" value="P:arabinan catabolic process"/>
    <property type="evidence" value="ECO:0007669"/>
    <property type="project" value="TreeGrafter"/>
</dbReference>
<dbReference type="GO" id="GO:0045493">
    <property type="term" value="P:xylan catabolic process"/>
    <property type="evidence" value="ECO:0007669"/>
    <property type="project" value="UniProtKB-KW"/>
</dbReference>
<organism evidence="14 15">
    <name type="scientific">Rhypophila decipiens</name>
    <dbReference type="NCBI Taxonomy" id="261697"/>
    <lineage>
        <taxon>Eukaryota</taxon>
        <taxon>Fungi</taxon>
        <taxon>Dikarya</taxon>
        <taxon>Ascomycota</taxon>
        <taxon>Pezizomycotina</taxon>
        <taxon>Sordariomycetes</taxon>
        <taxon>Sordariomycetidae</taxon>
        <taxon>Sordariales</taxon>
        <taxon>Naviculisporaceae</taxon>
        <taxon>Rhypophila</taxon>
    </lineage>
</organism>
<evidence type="ECO:0000256" key="12">
    <source>
        <dbReference type="SAM" id="SignalP"/>
    </source>
</evidence>
<dbReference type="Gene3D" id="2.60.40.10">
    <property type="entry name" value="Immunoglobulins"/>
    <property type="match status" value="1"/>
</dbReference>
<evidence type="ECO:0000256" key="10">
    <source>
        <dbReference type="ARBA" id="ARBA00024574"/>
    </source>
</evidence>
<dbReference type="SUPFAM" id="SSF51445">
    <property type="entry name" value="(Trans)glycosidases"/>
    <property type="match status" value="1"/>
</dbReference>
<evidence type="ECO:0000256" key="11">
    <source>
        <dbReference type="ARBA" id="ARBA00026107"/>
    </source>
</evidence>
<dbReference type="InterPro" id="IPR002772">
    <property type="entry name" value="Glyco_hydro_3_C"/>
</dbReference>
<dbReference type="Gene3D" id="3.40.50.1700">
    <property type="entry name" value="Glycoside hydrolase family 3 C-terminal domain"/>
    <property type="match status" value="1"/>
</dbReference>
<dbReference type="Pfam" id="PF00933">
    <property type="entry name" value="Glyco_hydro_3"/>
    <property type="match status" value="1"/>
</dbReference>
<dbReference type="InterPro" id="IPR017853">
    <property type="entry name" value="GH"/>
</dbReference>
<dbReference type="PANTHER" id="PTHR42721:SF3">
    <property type="entry name" value="BETA-D-XYLOSIDASE 5-RELATED"/>
    <property type="match status" value="1"/>
</dbReference>
<sequence length="749" mass="79743">MKAQLLVLGSSVASVLAANACPPSDCSKAPLKNNKVCDRSLGPTERAAALVAAMSRDEKIANLVSKSPGVSRLGLNCYNWWNEALHGVAGAPGIDFNGDFKTATSFPMPILTAAAFDDDLVFKIASIIGQESRAFGNNGKSGLDYWTPNVNPFRDPRWGRGSETPGEDVARVNGYTEAFVRGMEGNKTQRQIIVTCKHYAGYDLEAWGGVDRHNFNAKITPQELVEYYMPPFRVCARDMNVGSFMCSYNAVNGVPSCGSKYLLQTILREHWNWTSHNNYITSDCEGVADLSRGHKFSPSLAAGTAAAFNAGMDNSCEYSGGSSDIKGAVNSGALSEATMNRALTRQYEGLVRAGYFDGSASQYASFGASHVNTDAAKKLALQSVVDSVVLLKNNGTLPLKAGAKVAMVGFWADDKTKLRGGYSGPPPYLITPVGAAKDLGLTVTTASGTSADAYVSAGQKSDIIIYFGGLDTGAAAEGKDRTSIAWPSDQLTTIQRLSNLGKPLVVVSMGDQVDNTPLLSNKGVGAIMWASWPGQEGGSGIMQLITGKKAPAGRLPVTQYPSSYTSLAMTDMNLRPNTATKNPGRTYMWYPGAVQPFGYGLHYTSFEAAFGEDVPKSLAIEDLVAGCDLKTVKYLDKCPIPGLKVSVKNTGSVTSDYVALVFVSSDDAGPTPRPIKQLAAYGRARDITGAGSKDVTLKWTLANLARHDAKGNMVLYPGTYTLTVDVQGLTTRKLVLTGKEVVLDNWPAA</sequence>
<keyword evidence="3" id="KW-0858">Xylan degradation</keyword>
<dbReference type="SMART" id="SM01217">
    <property type="entry name" value="Fn3_like"/>
    <property type="match status" value="1"/>
</dbReference>
<comment type="caution">
    <text evidence="14">The sequence shown here is derived from an EMBL/GenBank/DDBJ whole genome shotgun (WGS) entry which is preliminary data.</text>
</comment>
<dbReference type="EC" id="3.2.1.37" evidence="11"/>
<evidence type="ECO:0000256" key="8">
    <source>
        <dbReference type="ARBA" id="ARBA00023295"/>
    </source>
</evidence>
<dbReference type="InterPro" id="IPR036962">
    <property type="entry name" value="Glyco_hydro_3_N_sf"/>
</dbReference>
<keyword evidence="15" id="KW-1185">Reference proteome</keyword>
<evidence type="ECO:0000256" key="3">
    <source>
        <dbReference type="ARBA" id="ARBA00022651"/>
    </source>
</evidence>
<keyword evidence="8" id="KW-0326">Glycosidase</keyword>
<evidence type="ECO:0000256" key="9">
    <source>
        <dbReference type="ARBA" id="ARBA00023326"/>
    </source>
</evidence>
<dbReference type="InterPro" id="IPR026891">
    <property type="entry name" value="Fn3-like"/>
</dbReference>
<dbReference type="AlphaFoldDB" id="A0AAN7B8Y0"/>
<evidence type="ECO:0000256" key="2">
    <source>
        <dbReference type="ARBA" id="ARBA00005336"/>
    </source>
</evidence>
<reference evidence="14" key="2">
    <citation type="submission" date="2023-05" db="EMBL/GenBank/DDBJ databases">
        <authorList>
            <consortium name="Lawrence Berkeley National Laboratory"/>
            <person name="Steindorff A."/>
            <person name="Hensen N."/>
            <person name="Bonometti L."/>
            <person name="Westerberg I."/>
            <person name="Brannstrom I.O."/>
            <person name="Guillou S."/>
            <person name="Cros-Aarteil S."/>
            <person name="Calhoun S."/>
            <person name="Haridas S."/>
            <person name="Kuo A."/>
            <person name="Mondo S."/>
            <person name="Pangilinan J."/>
            <person name="Riley R."/>
            <person name="Labutti K."/>
            <person name="Andreopoulos B."/>
            <person name="Lipzen A."/>
            <person name="Chen C."/>
            <person name="Yanf M."/>
            <person name="Daum C."/>
            <person name="Ng V."/>
            <person name="Clum A."/>
            <person name="Ohm R."/>
            <person name="Martin F."/>
            <person name="Silar P."/>
            <person name="Natvig D."/>
            <person name="Lalanne C."/>
            <person name="Gautier V."/>
            <person name="Ament-Velasquez S.L."/>
            <person name="Kruys A."/>
            <person name="Hutchinson M.I."/>
            <person name="Powell A.J."/>
            <person name="Barry K."/>
            <person name="Miller A.N."/>
            <person name="Grigoriev I.V."/>
            <person name="Debuchy R."/>
            <person name="Gladieux P."/>
            <person name="Thoren M.H."/>
            <person name="Johannesson H."/>
        </authorList>
    </citation>
    <scope>NUCLEOTIDE SEQUENCE</scope>
    <source>
        <strain evidence="14">PSN293</strain>
    </source>
</reference>
<dbReference type="Gene3D" id="3.20.20.300">
    <property type="entry name" value="Glycoside hydrolase, family 3, N-terminal domain"/>
    <property type="match status" value="1"/>
</dbReference>
<comment type="pathway">
    <text evidence="1">Glycan degradation; xylan degradation.</text>
</comment>
<evidence type="ECO:0000256" key="1">
    <source>
        <dbReference type="ARBA" id="ARBA00004851"/>
    </source>
</evidence>
<dbReference type="SUPFAM" id="SSF52279">
    <property type="entry name" value="Beta-D-glucan exohydrolase, C-terminal domain"/>
    <property type="match status" value="1"/>
</dbReference>
<feature type="signal peptide" evidence="12">
    <location>
        <begin position="1"/>
        <end position="17"/>
    </location>
</feature>
<dbReference type="Pfam" id="PF01915">
    <property type="entry name" value="Glyco_hydro_3_C"/>
    <property type="match status" value="1"/>
</dbReference>
<dbReference type="GO" id="GO:0009044">
    <property type="term" value="F:xylan 1,4-beta-xylosidase activity"/>
    <property type="evidence" value="ECO:0007669"/>
    <property type="project" value="UniProtKB-EC"/>
</dbReference>
<dbReference type="InterPro" id="IPR001764">
    <property type="entry name" value="Glyco_hydro_3_N"/>
</dbReference>
<evidence type="ECO:0000256" key="5">
    <source>
        <dbReference type="ARBA" id="ARBA00022801"/>
    </source>
</evidence>
<proteinExistence type="inferred from homology"/>
<dbReference type="InterPro" id="IPR013783">
    <property type="entry name" value="Ig-like_fold"/>
</dbReference>
<evidence type="ECO:0000256" key="7">
    <source>
        <dbReference type="ARBA" id="ARBA00023277"/>
    </source>
</evidence>
<evidence type="ECO:0000313" key="15">
    <source>
        <dbReference type="Proteomes" id="UP001301769"/>
    </source>
</evidence>
<reference evidence="14" key="1">
    <citation type="journal article" date="2023" name="Mol. Phylogenet. Evol.">
        <title>Genome-scale phylogeny and comparative genomics of the fungal order Sordariales.</title>
        <authorList>
            <person name="Hensen N."/>
            <person name="Bonometti L."/>
            <person name="Westerberg I."/>
            <person name="Brannstrom I.O."/>
            <person name="Guillou S."/>
            <person name="Cros-Aarteil S."/>
            <person name="Calhoun S."/>
            <person name="Haridas S."/>
            <person name="Kuo A."/>
            <person name="Mondo S."/>
            <person name="Pangilinan J."/>
            <person name="Riley R."/>
            <person name="LaButti K."/>
            <person name="Andreopoulos B."/>
            <person name="Lipzen A."/>
            <person name="Chen C."/>
            <person name="Yan M."/>
            <person name="Daum C."/>
            <person name="Ng V."/>
            <person name="Clum A."/>
            <person name="Steindorff A."/>
            <person name="Ohm R.A."/>
            <person name="Martin F."/>
            <person name="Silar P."/>
            <person name="Natvig D.O."/>
            <person name="Lalanne C."/>
            <person name="Gautier V."/>
            <person name="Ament-Velasquez S.L."/>
            <person name="Kruys A."/>
            <person name="Hutchinson M.I."/>
            <person name="Powell A.J."/>
            <person name="Barry K."/>
            <person name="Miller A.N."/>
            <person name="Grigoriev I.V."/>
            <person name="Debuchy R."/>
            <person name="Gladieux P."/>
            <person name="Hiltunen Thoren M."/>
            <person name="Johannesson H."/>
        </authorList>
    </citation>
    <scope>NUCLEOTIDE SEQUENCE</scope>
    <source>
        <strain evidence="14">PSN293</strain>
    </source>
</reference>
<dbReference type="EMBL" id="MU858088">
    <property type="protein sequence ID" value="KAK4214794.1"/>
    <property type="molecule type" value="Genomic_DNA"/>
</dbReference>
<dbReference type="InterPro" id="IPR036881">
    <property type="entry name" value="Glyco_hydro_3_C_sf"/>
</dbReference>